<comment type="caution">
    <text evidence="1">The sequence shown here is derived from an EMBL/GenBank/DDBJ whole genome shotgun (WGS) entry which is preliminary data.</text>
</comment>
<organism evidence="1 2">
    <name type="scientific">Cryptolaemus montrouzieri</name>
    <dbReference type="NCBI Taxonomy" id="559131"/>
    <lineage>
        <taxon>Eukaryota</taxon>
        <taxon>Metazoa</taxon>
        <taxon>Ecdysozoa</taxon>
        <taxon>Arthropoda</taxon>
        <taxon>Hexapoda</taxon>
        <taxon>Insecta</taxon>
        <taxon>Pterygota</taxon>
        <taxon>Neoptera</taxon>
        <taxon>Endopterygota</taxon>
        <taxon>Coleoptera</taxon>
        <taxon>Polyphaga</taxon>
        <taxon>Cucujiformia</taxon>
        <taxon>Coccinelloidea</taxon>
        <taxon>Coccinellidae</taxon>
        <taxon>Scymninae</taxon>
        <taxon>Scymnini</taxon>
        <taxon>Cryptolaemus</taxon>
    </lineage>
</organism>
<accession>A0ABD2P4C5</accession>
<proteinExistence type="predicted"/>
<reference evidence="1 2" key="1">
    <citation type="journal article" date="2021" name="BMC Biol.">
        <title>Horizontally acquired antibacterial genes associated with adaptive radiation of ladybird beetles.</title>
        <authorList>
            <person name="Li H.S."/>
            <person name="Tang X.F."/>
            <person name="Huang Y.H."/>
            <person name="Xu Z.Y."/>
            <person name="Chen M.L."/>
            <person name="Du X.Y."/>
            <person name="Qiu B.Y."/>
            <person name="Chen P.T."/>
            <person name="Zhang W."/>
            <person name="Slipinski A."/>
            <person name="Escalona H.E."/>
            <person name="Waterhouse R.M."/>
            <person name="Zwick A."/>
            <person name="Pang H."/>
        </authorList>
    </citation>
    <scope>NUCLEOTIDE SEQUENCE [LARGE SCALE GENOMIC DNA]</scope>
    <source>
        <strain evidence="1">SYSU2018</strain>
    </source>
</reference>
<dbReference type="Proteomes" id="UP001516400">
    <property type="component" value="Unassembled WGS sequence"/>
</dbReference>
<protein>
    <submittedName>
        <fullName evidence="1">Uncharacterized protein</fullName>
    </submittedName>
</protein>
<keyword evidence="2" id="KW-1185">Reference proteome</keyword>
<gene>
    <name evidence="1" type="ORF">HHI36_000333</name>
</gene>
<evidence type="ECO:0000313" key="1">
    <source>
        <dbReference type="EMBL" id="KAL3285811.1"/>
    </source>
</evidence>
<name>A0ABD2P4C5_9CUCU</name>
<sequence>MKEYLTKKKSASALSVELHNARQSHKSIEAFGNSIEDLMNNSTLAQSCGTMRMHKFWQNGLRDNDLRVIVKSRNHDKLKDAIRSAIDADTSRKISSSQAFHMRRGGTFNSR</sequence>
<evidence type="ECO:0000313" key="2">
    <source>
        <dbReference type="Proteomes" id="UP001516400"/>
    </source>
</evidence>
<dbReference type="EMBL" id="JABFTP020000185">
    <property type="protein sequence ID" value="KAL3285811.1"/>
    <property type="molecule type" value="Genomic_DNA"/>
</dbReference>
<dbReference type="AlphaFoldDB" id="A0ABD2P4C5"/>